<evidence type="ECO:0000256" key="12">
    <source>
        <dbReference type="ARBA" id="ARBA00078992"/>
    </source>
</evidence>
<dbReference type="InterPro" id="IPR012675">
    <property type="entry name" value="Beta-grasp_dom_sf"/>
</dbReference>
<gene>
    <name evidence="13" type="primary">moaD</name>
    <name evidence="13" type="ORF">F9U64_13120</name>
</gene>
<name>A0A7C8KTA7_9BACI</name>
<accession>A0A7C8KTA7</accession>
<dbReference type="Proteomes" id="UP000480246">
    <property type="component" value="Unassembled WGS sequence"/>
</dbReference>
<evidence type="ECO:0000256" key="3">
    <source>
        <dbReference type="ARBA" id="ARBA00023150"/>
    </source>
</evidence>
<dbReference type="GO" id="GO:1990133">
    <property type="term" value="C:molybdopterin adenylyltransferase complex"/>
    <property type="evidence" value="ECO:0007669"/>
    <property type="project" value="TreeGrafter"/>
</dbReference>
<dbReference type="InterPro" id="IPR044672">
    <property type="entry name" value="MOCS2A"/>
</dbReference>
<dbReference type="PANTHER" id="PTHR33359">
    <property type="entry name" value="MOLYBDOPTERIN SYNTHASE SULFUR CARRIER SUBUNIT"/>
    <property type="match status" value="1"/>
</dbReference>
<evidence type="ECO:0000256" key="7">
    <source>
        <dbReference type="ARBA" id="ARBA00063099"/>
    </source>
</evidence>
<reference evidence="13 14" key="1">
    <citation type="submission" date="2019-10" db="EMBL/GenBank/DDBJ databases">
        <title>Gracilibacillus sp. nov. isolated from rice seeds.</title>
        <authorList>
            <person name="He S."/>
        </authorList>
    </citation>
    <scope>NUCLEOTIDE SEQUENCE [LARGE SCALE GENOMIC DNA]</scope>
    <source>
        <strain evidence="13 14">TD8</strain>
    </source>
</reference>
<comment type="caution">
    <text evidence="13">The sequence shown here is derived from an EMBL/GenBank/DDBJ whole genome shotgun (WGS) entry which is preliminary data.</text>
</comment>
<dbReference type="GO" id="GO:0000166">
    <property type="term" value="F:nucleotide binding"/>
    <property type="evidence" value="ECO:0007669"/>
    <property type="project" value="UniProtKB-KW"/>
</dbReference>
<dbReference type="FunFam" id="3.10.20.30:FF:000010">
    <property type="entry name" value="Molybdopterin synthase sulfur carrier subunit"/>
    <property type="match status" value="1"/>
</dbReference>
<sequence>MINILLFAQMQEEVGKEKIAVEMEKTTVKELKEYLQMHYKLTQLNESMVAVNEAYALENDEVKTGDTVAIIPPVSGG</sequence>
<dbReference type="UniPathway" id="UPA00344"/>
<evidence type="ECO:0000313" key="13">
    <source>
        <dbReference type="EMBL" id="KAB8131797.1"/>
    </source>
</evidence>
<evidence type="ECO:0000256" key="8">
    <source>
        <dbReference type="ARBA" id="ARBA00075076"/>
    </source>
</evidence>
<evidence type="ECO:0000313" key="14">
    <source>
        <dbReference type="Proteomes" id="UP000480246"/>
    </source>
</evidence>
<keyword evidence="2" id="KW-0547">Nucleotide-binding</keyword>
<evidence type="ECO:0000256" key="5">
    <source>
        <dbReference type="ARBA" id="ARBA00024247"/>
    </source>
</evidence>
<comment type="subunit">
    <text evidence="7">Heterotetramer of 2 MoaD subunits and 2 MoaE subunits. Forms a stable heterotetrameric complex of 2 MoaD and 2 MoeB during adenylation of MoaD by MoeB. During catalysis MoaD shuttles between the two heterotetrameric complexes.</text>
</comment>
<dbReference type="Pfam" id="PF02597">
    <property type="entry name" value="ThiS"/>
    <property type="match status" value="1"/>
</dbReference>
<keyword evidence="14" id="KW-1185">Reference proteome</keyword>
<dbReference type="InterPro" id="IPR016155">
    <property type="entry name" value="Mopterin_synth/thiamin_S_b"/>
</dbReference>
<dbReference type="CDD" id="cd00754">
    <property type="entry name" value="Ubl_MoaD"/>
    <property type="match status" value="1"/>
</dbReference>
<dbReference type="Gene3D" id="3.10.20.30">
    <property type="match status" value="1"/>
</dbReference>
<dbReference type="RefSeq" id="WP_153404206.1">
    <property type="nucleotide sequence ID" value="NZ_ML762432.1"/>
</dbReference>
<dbReference type="OrthoDB" id="9801945at2"/>
<evidence type="ECO:0000256" key="10">
    <source>
        <dbReference type="ARBA" id="ARBA00077809"/>
    </source>
</evidence>
<evidence type="ECO:0000256" key="9">
    <source>
        <dbReference type="ARBA" id="ARBA00076711"/>
    </source>
</evidence>
<dbReference type="SUPFAM" id="SSF54285">
    <property type="entry name" value="MoaD/ThiS"/>
    <property type="match status" value="1"/>
</dbReference>
<evidence type="ECO:0000256" key="6">
    <source>
        <dbReference type="ARBA" id="ARBA00054425"/>
    </source>
</evidence>
<dbReference type="NCBIfam" id="TIGR01682">
    <property type="entry name" value="moaD"/>
    <property type="match status" value="1"/>
</dbReference>
<comment type="function">
    <text evidence="6">Involved in sulfur transfer in the conversion of molybdopterin precursor Z to molybdopterin.</text>
</comment>
<comment type="similarity">
    <text evidence="4">Belongs to the MoaD family.</text>
</comment>
<evidence type="ECO:0000256" key="4">
    <source>
        <dbReference type="ARBA" id="ARBA00024200"/>
    </source>
</evidence>
<protein>
    <recommendedName>
        <fullName evidence="5">Molybdopterin synthase sulfur carrier subunit</fullName>
    </recommendedName>
    <alternativeName>
        <fullName evidence="11">MPT synthase subunit 1</fullName>
    </alternativeName>
    <alternativeName>
        <fullName evidence="8">Molybdenum cofactor biosynthesis protein D</fullName>
    </alternativeName>
    <alternativeName>
        <fullName evidence="10">Molybdopterin-converting factor small subunit</fullName>
    </alternativeName>
    <alternativeName>
        <fullName evidence="9">Molybdopterin-converting factor subunit 1</fullName>
    </alternativeName>
    <alternativeName>
        <fullName evidence="12">Sulfur carrier protein MoaD</fullName>
    </alternativeName>
</protein>
<dbReference type="EMBL" id="WEID01000065">
    <property type="protein sequence ID" value="KAB8131797.1"/>
    <property type="molecule type" value="Genomic_DNA"/>
</dbReference>
<evidence type="ECO:0000256" key="1">
    <source>
        <dbReference type="ARBA" id="ARBA00005046"/>
    </source>
</evidence>
<dbReference type="GO" id="GO:0006777">
    <property type="term" value="P:Mo-molybdopterin cofactor biosynthetic process"/>
    <property type="evidence" value="ECO:0007669"/>
    <property type="project" value="UniProtKB-KW"/>
</dbReference>
<organism evidence="13 14">
    <name type="scientific">Gracilibacillus oryzae</name>
    <dbReference type="NCBI Taxonomy" id="1672701"/>
    <lineage>
        <taxon>Bacteria</taxon>
        <taxon>Bacillati</taxon>
        <taxon>Bacillota</taxon>
        <taxon>Bacilli</taxon>
        <taxon>Bacillales</taxon>
        <taxon>Bacillaceae</taxon>
        <taxon>Gracilibacillus</taxon>
    </lineage>
</organism>
<dbReference type="AlphaFoldDB" id="A0A7C8KTA7"/>
<comment type="pathway">
    <text evidence="1">Cofactor biosynthesis; molybdopterin biosynthesis.</text>
</comment>
<evidence type="ECO:0000256" key="2">
    <source>
        <dbReference type="ARBA" id="ARBA00022741"/>
    </source>
</evidence>
<proteinExistence type="inferred from homology"/>
<keyword evidence="3" id="KW-0501">Molybdenum cofactor biosynthesis</keyword>
<dbReference type="InterPro" id="IPR003749">
    <property type="entry name" value="ThiS/MoaD-like"/>
</dbReference>
<evidence type="ECO:0000256" key="11">
    <source>
        <dbReference type="ARBA" id="ARBA00078020"/>
    </source>
</evidence>
<dbReference type="PANTHER" id="PTHR33359:SF1">
    <property type="entry name" value="MOLYBDOPTERIN SYNTHASE SULFUR CARRIER SUBUNIT"/>
    <property type="match status" value="1"/>
</dbReference>